<evidence type="ECO:0000313" key="3">
    <source>
        <dbReference type="Proteomes" id="UP000054736"/>
    </source>
</evidence>
<keyword evidence="3" id="KW-1185">Reference proteome</keyword>
<comment type="caution">
    <text evidence="2">The sequence shown here is derived from an EMBL/GenBank/DDBJ whole genome shotgun (WGS) entry which is preliminary data.</text>
</comment>
<dbReference type="EMBL" id="LNXY01000020">
    <property type="protein sequence ID" value="KTC88076.1"/>
    <property type="molecule type" value="Genomic_DNA"/>
</dbReference>
<accession>A0A0W0SXU5</accession>
<evidence type="ECO:0000256" key="1">
    <source>
        <dbReference type="SAM" id="Phobius"/>
    </source>
</evidence>
<proteinExistence type="predicted"/>
<keyword evidence="1" id="KW-0812">Transmembrane</keyword>
<feature type="transmembrane region" description="Helical" evidence="1">
    <location>
        <begin position="84"/>
        <end position="108"/>
    </location>
</feature>
<evidence type="ECO:0000313" key="2">
    <source>
        <dbReference type="EMBL" id="KTC88076.1"/>
    </source>
</evidence>
<keyword evidence="1" id="KW-1133">Transmembrane helix</keyword>
<dbReference type="AlphaFoldDB" id="A0A0W0SXU5"/>
<sequence>MKTYSERKYYFYHTKVSFEENGRLLLERKTLLSLVKETIPLVSFSPESQVSRKSLSIIAQFFLTLEVLVIGGFFITLFKYPDYLTIINIPLTLMFISIFLLSSLIYYLNETKSRLTFYYHNDSPAFSLSYQKKNSEQTKWRDRFKVAVLNERVNFDQENFIKIRKGIESLKKQNLISKEFFEELLFRLGTLEDVKIRDI</sequence>
<dbReference type="RefSeq" id="WP_058495969.1">
    <property type="nucleotide sequence ID" value="NZ_LNXY01000020.1"/>
</dbReference>
<dbReference type="Proteomes" id="UP000054736">
    <property type="component" value="Unassembled WGS sequence"/>
</dbReference>
<organism evidence="2 3">
    <name type="scientific">Legionella drozanskii LLAP-1</name>
    <dbReference type="NCBI Taxonomy" id="1212489"/>
    <lineage>
        <taxon>Bacteria</taxon>
        <taxon>Pseudomonadati</taxon>
        <taxon>Pseudomonadota</taxon>
        <taxon>Gammaproteobacteria</taxon>
        <taxon>Legionellales</taxon>
        <taxon>Legionellaceae</taxon>
        <taxon>Legionella</taxon>
    </lineage>
</organism>
<protein>
    <submittedName>
        <fullName evidence="2">Uncharacterized protein</fullName>
    </submittedName>
</protein>
<gene>
    <name evidence="2" type="ORF">Ldro_1695</name>
</gene>
<feature type="transmembrane region" description="Helical" evidence="1">
    <location>
        <begin position="57"/>
        <end position="78"/>
    </location>
</feature>
<reference evidence="2 3" key="1">
    <citation type="submission" date="2015-11" db="EMBL/GenBank/DDBJ databases">
        <title>Genomic analysis of 38 Legionella species identifies large and diverse effector repertoires.</title>
        <authorList>
            <person name="Burstein D."/>
            <person name="Amaro F."/>
            <person name="Zusman T."/>
            <person name="Lifshitz Z."/>
            <person name="Cohen O."/>
            <person name="Gilbert J.A."/>
            <person name="Pupko T."/>
            <person name="Shuman H.A."/>
            <person name="Segal G."/>
        </authorList>
    </citation>
    <scope>NUCLEOTIDE SEQUENCE [LARGE SCALE GENOMIC DNA]</scope>
    <source>
        <strain evidence="2 3">ATCC 700990</strain>
    </source>
</reference>
<keyword evidence="1" id="KW-0472">Membrane</keyword>
<dbReference type="PATRIC" id="fig|1212489.4.peg.1791"/>
<name>A0A0W0SXU5_9GAMM</name>